<dbReference type="Pfam" id="PF14525">
    <property type="entry name" value="AraC_binding_2"/>
    <property type="match status" value="1"/>
</dbReference>
<dbReference type="InterPro" id="IPR018060">
    <property type="entry name" value="HTH_AraC"/>
</dbReference>
<organism evidence="5 6">
    <name type="scientific">Rhizobium leguminosarum bv. trifolii (strain WSM2304)</name>
    <dbReference type="NCBI Taxonomy" id="395492"/>
    <lineage>
        <taxon>Bacteria</taxon>
        <taxon>Pseudomonadati</taxon>
        <taxon>Pseudomonadota</taxon>
        <taxon>Alphaproteobacteria</taxon>
        <taxon>Hyphomicrobiales</taxon>
        <taxon>Rhizobiaceae</taxon>
        <taxon>Rhizobium/Agrobacterium group</taxon>
        <taxon>Rhizobium</taxon>
    </lineage>
</organism>
<dbReference type="PANTHER" id="PTHR46796:SF12">
    <property type="entry name" value="HTH-TYPE DNA-BINDING TRANSCRIPTIONAL ACTIVATOR EUTR"/>
    <property type="match status" value="1"/>
</dbReference>
<sequence length="338" mass="37445">MPQKTATEFVPRFQGSTFEGLVETFTGHFGPFDASPIGSTASFQWSTDFWTNGTLSLITSEFHNEWRVKAVPETAEWLSILLPRSGAINVSLGKHMVESRPGTLALIHNHEADFFLTKGLPHIADVLRLDWSVLLQTAAAIFEKPVNGSLGLSPMVDLTVPAGQLIGNMCRTIIGGIRNHGPLLQSPVAMANLTQALADLLIRTIPNRYSRHLEKQTSLIAPWHVRDAIDFMQANVSKPITMAVIAEAVGVSVRALEMGFRSFRETTPAAYLRTLRLRAVRNDLLEPSNRESVRAVCLKWGFFHFGRFSAVYRSVYGESPSETRKRRARVPHGSVAGR</sequence>
<dbReference type="GO" id="GO:0003677">
    <property type="term" value="F:DNA binding"/>
    <property type="evidence" value="ECO:0007669"/>
    <property type="project" value="UniProtKB-KW"/>
</dbReference>
<keyword evidence="2" id="KW-0238">DNA-binding</keyword>
<gene>
    <name evidence="5" type="ordered locus">Rleg2_6124</name>
</gene>
<dbReference type="InterPro" id="IPR009057">
    <property type="entry name" value="Homeodomain-like_sf"/>
</dbReference>
<dbReference type="Proteomes" id="UP000008330">
    <property type="component" value="Plasmid pRLG203"/>
</dbReference>
<dbReference type="PANTHER" id="PTHR46796">
    <property type="entry name" value="HTH-TYPE TRANSCRIPTIONAL ACTIVATOR RHAS-RELATED"/>
    <property type="match status" value="1"/>
</dbReference>
<dbReference type="InterPro" id="IPR035418">
    <property type="entry name" value="AraC-bd_2"/>
</dbReference>
<keyword evidence="1" id="KW-0805">Transcription regulation</keyword>
<accession>A0ABF7QZ91</accession>
<dbReference type="PROSITE" id="PS00041">
    <property type="entry name" value="HTH_ARAC_FAMILY_1"/>
    <property type="match status" value="1"/>
</dbReference>
<dbReference type="SUPFAM" id="SSF46689">
    <property type="entry name" value="Homeodomain-like"/>
    <property type="match status" value="2"/>
</dbReference>
<dbReference type="InterPro" id="IPR050204">
    <property type="entry name" value="AraC_XylS_family_regulators"/>
</dbReference>
<dbReference type="PROSITE" id="PS01124">
    <property type="entry name" value="HTH_ARAC_FAMILY_2"/>
    <property type="match status" value="1"/>
</dbReference>
<geneLocation type="plasmid" evidence="5 6">
    <name>pRLG203</name>
</geneLocation>
<keyword evidence="3" id="KW-0804">Transcription</keyword>
<dbReference type="KEGG" id="rlt:Rleg2_6124"/>
<evidence type="ECO:0000256" key="1">
    <source>
        <dbReference type="ARBA" id="ARBA00023015"/>
    </source>
</evidence>
<keyword evidence="5" id="KW-0614">Plasmid</keyword>
<protein>
    <submittedName>
        <fullName evidence="5">Transcriptional regulator, AraC family</fullName>
    </submittedName>
</protein>
<evidence type="ECO:0000259" key="4">
    <source>
        <dbReference type="PROSITE" id="PS01124"/>
    </source>
</evidence>
<dbReference type="GO" id="GO:0006355">
    <property type="term" value="P:regulation of DNA-templated transcription"/>
    <property type="evidence" value="ECO:0007669"/>
    <property type="project" value="UniProtKB-ARBA"/>
</dbReference>
<evidence type="ECO:0000256" key="3">
    <source>
        <dbReference type="ARBA" id="ARBA00023163"/>
    </source>
</evidence>
<evidence type="ECO:0000256" key="2">
    <source>
        <dbReference type="ARBA" id="ARBA00023125"/>
    </source>
</evidence>
<evidence type="ECO:0000313" key="5">
    <source>
        <dbReference type="EMBL" id="ACI59509.1"/>
    </source>
</evidence>
<dbReference type="SMART" id="SM00342">
    <property type="entry name" value="HTH_ARAC"/>
    <property type="match status" value="1"/>
</dbReference>
<name>A0ABF7QZ91_RHILW</name>
<dbReference type="EMBL" id="CP001195">
    <property type="protein sequence ID" value="ACI59509.1"/>
    <property type="molecule type" value="Genomic_DNA"/>
</dbReference>
<keyword evidence="6" id="KW-1185">Reference proteome</keyword>
<dbReference type="RefSeq" id="WP_012559776.1">
    <property type="nucleotide sequence ID" value="NC_011370.1"/>
</dbReference>
<reference evidence="5 6" key="1">
    <citation type="journal article" date="2010" name="Stand. Genomic Sci.">
        <title>Complete genome sequence of Rhizobium leguminosarum bv trifolii strain WSM2304, an effective microsymbiont of the South American clover Trifolium polymorphum.</title>
        <authorList>
            <person name="Reeve W."/>
            <person name="O'Hara G."/>
            <person name="Chain P."/>
            <person name="Ardley J."/>
            <person name="Brau L."/>
            <person name="Nandesena K."/>
            <person name="Tiwari R."/>
            <person name="Malfatti S."/>
            <person name="Kiss H."/>
            <person name="Lapidus A."/>
            <person name="Copeland A."/>
            <person name="Nolan M."/>
            <person name="Land M."/>
            <person name="Ivanova N."/>
            <person name="Mavromatis K."/>
            <person name="Markowitz V."/>
            <person name="Kyrpides N."/>
            <person name="Melino V."/>
            <person name="Denton M."/>
            <person name="Yates R."/>
            <person name="Howieson J."/>
        </authorList>
    </citation>
    <scope>NUCLEOTIDE SEQUENCE [LARGE SCALE GENOMIC DNA]</scope>
    <source>
        <strain evidence="5 6">WSM2304</strain>
    </source>
</reference>
<evidence type="ECO:0000313" key="6">
    <source>
        <dbReference type="Proteomes" id="UP000008330"/>
    </source>
</evidence>
<proteinExistence type="predicted"/>
<dbReference type="Pfam" id="PF12833">
    <property type="entry name" value="HTH_18"/>
    <property type="match status" value="1"/>
</dbReference>
<feature type="domain" description="HTH araC/xylS-type" evidence="4">
    <location>
        <begin position="226"/>
        <end position="326"/>
    </location>
</feature>
<dbReference type="Gene3D" id="1.10.10.60">
    <property type="entry name" value="Homeodomain-like"/>
    <property type="match status" value="1"/>
</dbReference>
<dbReference type="InterPro" id="IPR018062">
    <property type="entry name" value="HTH_AraC-typ_CS"/>
</dbReference>
<dbReference type="AlphaFoldDB" id="A0ABF7QZ91"/>